<comment type="caution">
    <text evidence="2">The sequence shown here is derived from an EMBL/GenBank/DDBJ whole genome shotgun (WGS) entry which is preliminary data.</text>
</comment>
<evidence type="ECO:0000313" key="2">
    <source>
        <dbReference type="EMBL" id="NYI81185.1"/>
    </source>
</evidence>
<evidence type="ECO:0000313" key="3">
    <source>
        <dbReference type="Proteomes" id="UP000564496"/>
    </source>
</evidence>
<reference evidence="2 3" key="1">
    <citation type="submission" date="2020-07" db="EMBL/GenBank/DDBJ databases">
        <title>Sequencing the genomes of 1000 actinobacteria strains.</title>
        <authorList>
            <person name="Klenk H.-P."/>
        </authorList>
    </citation>
    <scope>NUCLEOTIDE SEQUENCE [LARGE SCALE GENOMIC DNA]</scope>
    <source>
        <strain evidence="2 3">DSM 26487</strain>
    </source>
</reference>
<feature type="region of interest" description="Disordered" evidence="1">
    <location>
        <begin position="88"/>
        <end position="114"/>
    </location>
</feature>
<dbReference type="EMBL" id="JACBZR010000002">
    <property type="protein sequence ID" value="NYI81185.1"/>
    <property type="molecule type" value="Genomic_DNA"/>
</dbReference>
<name>A0A7Z0IVM9_9ACTN</name>
<protein>
    <submittedName>
        <fullName evidence="2">Uncharacterized protein</fullName>
    </submittedName>
</protein>
<accession>A0A7Z0IVM9</accession>
<organism evidence="2 3">
    <name type="scientific">Nocardioides panzhihuensis</name>
    <dbReference type="NCBI Taxonomy" id="860243"/>
    <lineage>
        <taxon>Bacteria</taxon>
        <taxon>Bacillati</taxon>
        <taxon>Actinomycetota</taxon>
        <taxon>Actinomycetes</taxon>
        <taxon>Propionibacteriales</taxon>
        <taxon>Nocardioidaceae</taxon>
        <taxon>Nocardioides</taxon>
    </lineage>
</organism>
<dbReference type="AlphaFoldDB" id="A0A7Z0IVM9"/>
<dbReference type="RefSeq" id="WP_179661764.1">
    <property type="nucleotide sequence ID" value="NZ_JACBZR010000002.1"/>
</dbReference>
<keyword evidence="3" id="KW-1185">Reference proteome</keyword>
<evidence type="ECO:0000256" key="1">
    <source>
        <dbReference type="SAM" id="MobiDB-lite"/>
    </source>
</evidence>
<proteinExistence type="predicted"/>
<gene>
    <name evidence="2" type="ORF">BJ988_005893</name>
</gene>
<sequence length="114" mass="12272">MSTITTEAAEPQWIHVASADRYLETGPVYLAEARRDGTHFNACITPGNSTTVHAPGYQLEVASNTGPSWSTHAETLAEAQGDFAAYLRADPDDVDDSADASNNENTNTTKETNR</sequence>
<dbReference type="Proteomes" id="UP000564496">
    <property type="component" value="Unassembled WGS sequence"/>
</dbReference>
<feature type="compositionally biased region" description="Low complexity" evidence="1">
    <location>
        <begin position="99"/>
        <end position="114"/>
    </location>
</feature>